<accession>A0A9K3Q220</accession>
<comment type="caution">
    <text evidence="5">The sequence shown here is derived from an EMBL/GenBank/DDBJ whole genome shotgun (WGS) entry which is preliminary data.</text>
</comment>
<dbReference type="PANTHER" id="PTHR21461">
    <property type="entry name" value="GLYCOSYLTRANSFERASE FAMILY 92 PROTEIN"/>
    <property type="match status" value="1"/>
</dbReference>
<keyword evidence="3 4" id="KW-1133">Transmembrane helix</keyword>
<keyword evidence="4" id="KW-0472">Membrane</keyword>
<dbReference type="GO" id="GO:0016757">
    <property type="term" value="F:glycosyltransferase activity"/>
    <property type="evidence" value="ECO:0007669"/>
    <property type="project" value="TreeGrafter"/>
</dbReference>
<dbReference type="AlphaFoldDB" id="A0A9K3Q220"/>
<evidence type="ECO:0000256" key="3">
    <source>
        <dbReference type="ARBA" id="ARBA00022989"/>
    </source>
</evidence>
<evidence type="ECO:0000256" key="4">
    <source>
        <dbReference type="SAM" id="Phobius"/>
    </source>
</evidence>
<dbReference type="Proteomes" id="UP000693970">
    <property type="component" value="Unassembled WGS sequence"/>
</dbReference>
<organism evidence="5 6">
    <name type="scientific">Nitzschia inconspicua</name>
    <dbReference type="NCBI Taxonomy" id="303405"/>
    <lineage>
        <taxon>Eukaryota</taxon>
        <taxon>Sar</taxon>
        <taxon>Stramenopiles</taxon>
        <taxon>Ochrophyta</taxon>
        <taxon>Bacillariophyta</taxon>
        <taxon>Bacillariophyceae</taxon>
        <taxon>Bacillariophycidae</taxon>
        <taxon>Bacillariales</taxon>
        <taxon>Bacillariaceae</taxon>
        <taxon>Nitzschia</taxon>
    </lineage>
</organism>
<gene>
    <name evidence="5" type="ORF">IV203_030824</name>
</gene>
<protein>
    <submittedName>
        <fullName evidence="5">Glycosyl transferase family 2 protein</fullName>
    </submittedName>
</protein>
<dbReference type="EMBL" id="JAGRRH010000006">
    <property type="protein sequence ID" value="KAG7368081.1"/>
    <property type="molecule type" value="Genomic_DNA"/>
</dbReference>
<dbReference type="PANTHER" id="PTHR21461:SF69">
    <property type="entry name" value="GLYCOSYLTRANSFERASE FAMILY 92 PROTEIN"/>
    <property type="match status" value="1"/>
</dbReference>
<feature type="transmembrane region" description="Helical" evidence="4">
    <location>
        <begin position="7"/>
        <end position="28"/>
    </location>
</feature>
<dbReference type="GO" id="GO:0016020">
    <property type="term" value="C:membrane"/>
    <property type="evidence" value="ECO:0007669"/>
    <property type="project" value="UniProtKB-SubCell"/>
</dbReference>
<evidence type="ECO:0000313" key="6">
    <source>
        <dbReference type="Proteomes" id="UP000693970"/>
    </source>
</evidence>
<reference evidence="5" key="2">
    <citation type="submission" date="2021-04" db="EMBL/GenBank/DDBJ databases">
        <authorList>
            <person name="Podell S."/>
        </authorList>
    </citation>
    <scope>NUCLEOTIDE SEQUENCE</scope>
    <source>
        <strain evidence="5">Hildebrandi</strain>
    </source>
</reference>
<reference evidence="5" key="1">
    <citation type="journal article" date="2021" name="Sci. Rep.">
        <title>Diploid genomic architecture of Nitzschia inconspicua, an elite biomass production diatom.</title>
        <authorList>
            <person name="Oliver A."/>
            <person name="Podell S."/>
            <person name="Pinowska A."/>
            <person name="Traller J.C."/>
            <person name="Smith S.R."/>
            <person name="McClure R."/>
            <person name="Beliaev A."/>
            <person name="Bohutskyi P."/>
            <person name="Hill E.A."/>
            <person name="Rabines A."/>
            <person name="Zheng H."/>
            <person name="Allen L.Z."/>
            <person name="Kuo A."/>
            <person name="Grigoriev I.V."/>
            <person name="Allen A.E."/>
            <person name="Hazlebeck D."/>
            <person name="Allen E.E."/>
        </authorList>
    </citation>
    <scope>NUCLEOTIDE SEQUENCE</scope>
    <source>
        <strain evidence="5">Hildebrandi</strain>
    </source>
</reference>
<evidence type="ECO:0000256" key="1">
    <source>
        <dbReference type="ARBA" id="ARBA00004167"/>
    </source>
</evidence>
<keyword evidence="6" id="KW-1185">Reference proteome</keyword>
<evidence type="ECO:0000256" key="2">
    <source>
        <dbReference type="ARBA" id="ARBA00022692"/>
    </source>
</evidence>
<name>A0A9K3Q220_9STRA</name>
<keyword evidence="2 4" id="KW-0812">Transmembrane</keyword>
<dbReference type="GO" id="GO:0005737">
    <property type="term" value="C:cytoplasm"/>
    <property type="evidence" value="ECO:0007669"/>
    <property type="project" value="TreeGrafter"/>
</dbReference>
<sequence>MRACRVSCLLMGWIVLVTVTTFWIFIILHRDLSTEPIAMKGLQHYVISTRNAQSSSKMQSIDDSIIVTSVDKKVYNFTVAICLVVSDAEQYIQEWIDYHLIAMDFENIYIYDNSKTFELSRWFNNTRQHSIYNRVLVHHRPGKGTDDGKGRFLQAGVYQDCIKQYGTSKHGPQHDYFALIDIDEYLVPQTPRYRDIHGILKDYLVPYGGALVSNWMLFGSANRTIYSPVPVTKRFQYRDAKPHPVIKSIVKASDFRGNRNPHAVLLNDPKNVHTTEYPGAIQPNVYDDNDETKASSHVKASKVLLVHHYRYTSEKEHTYKRCIRGGLIGRWCDKKKGTVKTGDEVPSHIEPRPGEVFDDQAWQLLISKVPKYRIYDTPEWKDFF</sequence>
<evidence type="ECO:0000313" key="5">
    <source>
        <dbReference type="EMBL" id="KAG7368081.1"/>
    </source>
</evidence>
<comment type="subcellular location">
    <subcellularLocation>
        <location evidence="1">Membrane</location>
        <topology evidence="1">Single-pass membrane protein</topology>
    </subcellularLocation>
</comment>
<proteinExistence type="predicted"/>
<dbReference type="OrthoDB" id="2526284at2759"/>
<keyword evidence="5" id="KW-0808">Transferase</keyword>
<dbReference type="Pfam" id="PF13704">
    <property type="entry name" value="Glyco_tranf_2_4"/>
    <property type="match status" value="1"/>
</dbReference>